<reference evidence="2" key="1">
    <citation type="submission" date="2016-06" db="EMBL/GenBank/DDBJ databases">
        <title>Complete genome sequence of Actinoalloteichus fjordicus DSM 46855 (=ADI127-17), type strain of the new species Actinoalloteichus fjordicus.</title>
        <authorList>
            <person name="Ruckert C."/>
            <person name="Nouioui I."/>
            <person name="Willmese J."/>
            <person name="van Wezel G."/>
            <person name="Klenk H.-P."/>
            <person name="Kalinowski J."/>
            <person name="Zotchev S.B."/>
        </authorList>
    </citation>
    <scope>NUCLEOTIDE SEQUENCE [LARGE SCALE GENOMIC DNA]</scope>
    <source>
        <strain evidence="2">ADI127-7</strain>
    </source>
</reference>
<accession>A0AAC9L8C9</accession>
<dbReference type="KEGG" id="acad:UA74_04845"/>
<dbReference type="RefSeq" id="WP_075739246.1">
    <property type="nucleotide sequence ID" value="NZ_CP016076.1"/>
</dbReference>
<protein>
    <submittedName>
        <fullName evidence="1">Uncharacterized protein</fullName>
    </submittedName>
</protein>
<dbReference type="Proteomes" id="UP000185511">
    <property type="component" value="Chromosome"/>
</dbReference>
<evidence type="ECO:0000313" key="1">
    <source>
        <dbReference type="EMBL" id="APU13048.1"/>
    </source>
</evidence>
<dbReference type="AlphaFoldDB" id="A0AAC9L8C9"/>
<sequence length="73" mass="8498">MNDTAYLRARTVHVPGADVMTHLPDALTRARIRELEDEIHRCRIAARFRRRGRWRRLSAFIAKRVAAADRSLS</sequence>
<organism evidence="1 2">
    <name type="scientific">Actinoalloteichus fjordicus</name>
    <dbReference type="NCBI Taxonomy" id="1612552"/>
    <lineage>
        <taxon>Bacteria</taxon>
        <taxon>Bacillati</taxon>
        <taxon>Actinomycetota</taxon>
        <taxon>Actinomycetes</taxon>
        <taxon>Pseudonocardiales</taxon>
        <taxon>Pseudonocardiaceae</taxon>
        <taxon>Actinoalloteichus</taxon>
    </lineage>
</organism>
<keyword evidence="2" id="KW-1185">Reference proteome</keyword>
<gene>
    <name evidence="1" type="ORF">UA74_04845</name>
</gene>
<name>A0AAC9L8C9_9PSEU</name>
<evidence type="ECO:0000313" key="2">
    <source>
        <dbReference type="Proteomes" id="UP000185511"/>
    </source>
</evidence>
<proteinExistence type="predicted"/>
<dbReference type="EMBL" id="CP016076">
    <property type="protein sequence ID" value="APU13048.1"/>
    <property type="molecule type" value="Genomic_DNA"/>
</dbReference>